<dbReference type="EMBL" id="DVOR01000142">
    <property type="protein sequence ID" value="HIV09355.1"/>
    <property type="molecule type" value="Genomic_DNA"/>
</dbReference>
<evidence type="ECO:0000256" key="4">
    <source>
        <dbReference type="RuleBase" id="RU361161"/>
    </source>
</evidence>
<protein>
    <submittedName>
        <fullName evidence="7">Glycoside hydrolase family 3 protein</fullName>
    </submittedName>
</protein>
<dbReference type="GO" id="GO:0004553">
    <property type="term" value="F:hydrolase activity, hydrolyzing O-glycosyl compounds"/>
    <property type="evidence" value="ECO:0007669"/>
    <property type="project" value="InterPro"/>
</dbReference>
<keyword evidence="3" id="KW-0119">Carbohydrate metabolism</keyword>
<keyword evidence="5" id="KW-0732">Signal</keyword>
<evidence type="ECO:0000256" key="3">
    <source>
        <dbReference type="ARBA" id="ARBA00023277"/>
    </source>
</evidence>
<dbReference type="Gene3D" id="2.60.40.10">
    <property type="entry name" value="Immunoglobulins"/>
    <property type="match status" value="1"/>
</dbReference>
<evidence type="ECO:0000259" key="6">
    <source>
        <dbReference type="PROSITE" id="PS51820"/>
    </source>
</evidence>
<dbReference type="SUPFAM" id="SSF51445">
    <property type="entry name" value="(Trans)glycosidases"/>
    <property type="match status" value="1"/>
</dbReference>
<dbReference type="PROSITE" id="PS00775">
    <property type="entry name" value="GLYCOSYL_HYDROL_F3"/>
    <property type="match status" value="1"/>
</dbReference>
<dbReference type="Pfam" id="PF01915">
    <property type="entry name" value="Glyco_hydro_3_C"/>
    <property type="match status" value="1"/>
</dbReference>
<dbReference type="PANTHER" id="PTHR42715:SF10">
    <property type="entry name" value="BETA-GLUCOSIDASE"/>
    <property type="match status" value="1"/>
</dbReference>
<feature type="chain" id="PRO_5038952461" evidence="5">
    <location>
        <begin position="27"/>
        <end position="855"/>
    </location>
</feature>
<dbReference type="InterPro" id="IPR011658">
    <property type="entry name" value="PA14_dom"/>
</dbReference>
<reference evidence="7" key="2">
    <citation type="journal article" date="2021" name="PeerJ">
        <title>Extensive microbial diversity within the chicken gut microbiome revealed by metagenomics and culture.</title>
        <authorList>
            <person name="Gilroy R."/>
            <person name="Ravi A."/>
            <person name="Getino M."/>
            <person name="Pursley I."/>
            <person name="Horton D.L."/>
            <person name="Alikhan N.F."/>
            <person name="Baker D."/>
            <person name="Gharbi K."/>
            <person name="Hall N."/>
            <person name="Watson M."/>
            <person name="Adriaenssens E.M."/>
            <person name="Foster-Nyarko E."/>
            <person name="Jarju S."/>
            <person name="Secka A."/>
            <person name="Antonio M."/>
            <person name="Oren A."/>
            <person name="Chaudhuri R.R."/>
            <person name="La Ragione R."/>
            <person name="Hildebrand F."/>
            <person name="Pallen M.J."/>
        </authorList>
    </citation>
    <scope>NUCLEOTIDE SEQUENCE</scope>
    <source>
        <strain evidence="7">35461</strain>
    </source>
</reference>
<sequence length="855" mass="92518">MGLAWRWWAGAALAALAGCVTPPDLAPVDLDAREQAELVLARLSDAEKVALTHGSATMEVAANPAKGIPEPLVFSDGPNTVRAEMVREDFGYRYAADDPRDAATVFPALSALAATWDVGLARRFGEALGEEARARGKDVMLGPGVNLARTPLCGRNYEYLGGEDPCLAARLAVPVIQGIQSRDVAACVKHFALNSQELNRNEVDARPTVRTLRELYLPAFEAAVKEGGVLCVMNGYNRVLGVRCSHNGWLNNTVLKGEWGFPGLVVTDWGSLRDTVAGANGGTDLEMDAGRAIRYFRMPLLRAVRTGRVPRARLDDMARRVLYVQAKLHKLDGGRRAEGSTNTPEHQALAREIAAASVTLLKNDAGVLPLQAEELRKVLMVGALAGQRFCREGWSAEGKPPYEVTLVEGLREALPGVEIVHEPFPALPTSFAAVPESCLLTESPFSPKIVGMTDRGWRGEWFDNDRLEGLPSAATFGRTPSLAEEKPTGERFSVSWTTRLRAPETGEYVFGATVDDGCRLFVNETPVIDAWADGARRLVSGSVRLEEGQAYNLRLEYRQAGGAAVLTFGWRRPSERGVGYAELAEAAREADAVVLVTGNGKGHGPALECEGGDRPSLALLPQDDAGIAALLGVNPRTVTIVQSGAPVLMPWVDRAHTLLHHSFLGQESGRAVADVLLGRREPTGRLVHTWPRRLGDSPAHALDDYHADVAFHREGLLIGYRWFDAKGLIPCFPFGYGLSYARFAYGVPEVEVGEEGVEVSVEVENVSDRVGTVVAQVYVEPPVSGAVFRAPRQLAAFRKAALDPGEAETLTFELPHRAFAYWDEGLHGWRHEAGIFAVAVGDSSRDLPVRAPVPL</sequence>
<dbReference type="InterPro" id="IPR013783">
    <property type="entry name" value="Ig-like_fold"/>
</dbReference>
<evidence type="ECO:0000256" key="5">
    <source>
        <dbReference type="SAM" id="SignalP"/>
    </source>
</evidence>
<dbReference type="Pfam" id="PF00933">
    <property type="entry name" value="Glyco_hydro_3"/>
    <property type="match status" value="1"/>
</dbReference>
<name>A0A9D1T2F1_9BACT</name>
<dbReference type="Gene3D" id="3.20.20.300">
    <property type="entry name" value="Glycoside hydrolase, family 3, N-terminal domain"/>
    <property type="match status" value="1"/>
</dbReference>
<evidence type="ECO:0000256" key="1">
    <source>
        <dbReference type="ARBA" id="ARBA00005336"/>
    </source>
</evidence>
<dbReference type="Pfam" id="PF07691">
    <property type="entry name" value="PA14"/>
    <property type="match status" value="1"/>
</dbReference>
<proteinExistence type="inferred from homology"/>
<dbReference type="Gene3D" id="2.60.120.260">
    <property type="entry name" value="Galactose-binding domain-like"/>
    <property type="match status" value="1"/>
</dbReference>
<organism evidence="7 8">
    <name type="scientific">Candidatus Spyradenecus faecavium</name>
    <dbReference type="NCBI Taxonomy" id="2840947"/>
    <lineage>
        <taxon>Bacteria</taxon>
        <taxon>Pseudomonadati</taxon>
        <taxon>Lentisphaerota</taxon>
        <taxon>Lentisphaeria</taxon>
        <taxon>Lentisphaerales</taxon>
        <taxon>Lentisphaeraceae</taxon>
        <taxon>Lentisphaeraceae incertae sedis</taxon>
        <taxon>Candidatus Spyradenecus</taxon>
    </lineage>
</organism>
<comment type="caution">
    <text evidence="7">The sequence shown here is derived from an EMBL/GenBank/DDBJ whole genome shotgun (WGS) entry which is preliminary data.</text>
</comment>
<keyword evidence="4" id="KW-0326">Glycosidase</keyword>
<dbReference type="AlphaFoldDB" id="A0A9D1T2F1"/>
<dbReference type="InterPro" id="IPR036881">
    <property type="entry name" value="Glyco_hydro_3_C_sf"/>
</dbReference>
<dbReference type="SUPFAM" id="SSF52279">
    <property type="entry name" value="Beta-D-glucan exohydrolase, C-terminal domain"/>
    <property type="match status" value="1"/>
</dbReference>
<comment type="similarity">
    <text evidence="1 4">Belongs to the glycosyl hydrolase 3 family.</text>
</comment>
<dbReference type="SUPFAM" id="SSF56988">
    <property type="entry name" value="Anthrax protective antigen"/>
    <property type="match status" value="1"/>
</dbReference>
<keyword evidence="2 4" id="KW-0378">Hydrolase</keyword>
<feature type="non-terminal residue" evidence="7">
    <location>
        <position position="855"/>
    </location>
</feature>
<dbReference type="InterPro" id="IPR017853">
    <property type="entry name" value="GH"/>
</dbReference>
<dbReference type="Gene3D" id="3.40.50.1700">
    <property type="entry name" value="Glycoside hydrolase family 3 C-terminal domain"/>
    <property type="match status" value="1"/>
</dbReference>
<gene>
    <name evidence="7" type="ORF">IAC79_04500</name>
</gene>
<dbReference type="SMART" id="SM01217">
    <property type="entry name" value="Fn3_like"/>
    <property type="match status" value="1"/>
</dbReference>
<feature type="signal peptide" evidence="5">
    <location>
        <begin position="1"/>
        <end position="26"/>
    </location>
</feature>
<feature type="domain" description="PA14" evidence="6">
    <location>
        <begin position="452"/>
        <end position="587"/>
    </location>
</feature>
<dbReference type="Proteomes" id="UP000886845">
    <property type="component" value="Unassembled WGS sequence"/>
</dbReference>
<dbReference type="InterPro" id="IPR050288">
    <property type="entry name" value="Cellulose_deg_GH3"/>
</dbReference>
<dbReference type="InterPro" id="IPR037524">
    <property type="entry name" value="PA14/GLEYA"/>
</dbReference>
<dbReference type="PANTHER" id="PTHR42715">
    <property type="entry name" value="BETA-GLUCOSIDASE"/>
    <property type="match status" value="1"/>
</dbReference>
<evidence type="ECO:0000313" key="8">
    <source>
        <dbReference type="Proteomes" id="UP000886845"/>
    </source>
</evidence>
<dbReference type="InterPro" id="IPR036962">
    <property type="entry name" value="Glyco_hydro_3_N_sf"/>
</dbReference>
<dbReference type="InterPro" id="IPR001764">
    <property type="entry name" value="Glyco_hydro_3_N"/>
</dbReference>
<dbReference type="Pfam" id="PF14310">
    <property type="entry name" value="Fn3-like"/>
    <property type="match status" value="1"/>
</dbReference>
<dbReference type="PROSITE" id="PS51257">
    <property type="entry name" value="PROKAR_LIPOPROTEIN"/>
    <property type="match status" value="1"/>
</dbReference>
<dbReference type="SMART" id="SM00758">
    <property type="entry name" value="PA14"/>
    <property type="match status" value="1"/>
</dbReference>
<dbReference type="InterPro" id="IPR019800">
    <property type="entry name" value="Glyco_hydro_3_AS"/>
</dbReference>
<reference evidence="7" key="1">
    <citation type="submission" date="2020-10" db="EMBL/GenBank/DDBJ databases">
        <authorList>
            <person name="Gilroy R."/>
        </authorList>
    </citation>
    <scope>NUCLEOTIDE SEQUENCE</scope>
    <source>
        <strain evidence="7">35461</strain>
    </source>
</reference>
<evidence type="ECO:0000256" key="2">
    <source>
        <dbReference type="ARBA" id="ARBA00022801"/>
    </source>
</evidence>
<dbReference type="PRINTS" id="PR00133">
    <property type="entry name" value="GLHYDRLASE3"/>
</dbReference>
<accession>A0A9D1T2F1</accession>
<dbReference type="PROSITE" id="PS51820">
    <property type="entry name" value="PA14"/>
    <property type="match status" value="1"/>
</dbReference>
<dbReference type="InterPro" id="IPR026891">
    <property type="entry name" value="Fn3-like"/>
</dbReference>
<dbReference type="InterPro" id="IPR002772">
    <property type="entry name" value="Glyco_hydro_3_C"/>
</dbReference>
<dbReference type="GO" id="GO:0005975">
    <property type="term" value="P:carbohydrate metabolic process"/>
    <property type="evidence" value="ECO:0007669"/>
    <property type="project" value="InterPro"/>
</dbReference>
<evidence type="ECO:0000313" key="7">
    <source>
        <dbReference type="EMBL" id="HIV09355.1"/>
    </source>
</evidence>